<proteinExistence type="predicted"/>
<organism evidence="1 2">
    <name type="scientific">Purpureocillium lilacinum</name>
    <name type="common">Paecilomyces lilacinus</name>
    <dbReference type="NCBI Taxonomy" id="33203"/>
    <lineage>
        <taxon>Eukaryota</taxon>
        <taxon>Fungi</taxon>
        <taxon>Dikarya</taxon>
        <taxon>Ascomycota</taxon>
        <taxon>Pezizomycotina</taxon>
        <taxon>Sordariomycetes</taxon>
        <taxon>Hypocreomycetidae</taxon>
        <taxon>Hypocreales</taxon>
        <taxon>Ophiocordycipitaceae</taxon>
        <taxon>Purpureocillium</taxon>
    </lineage>
</organism>
<dbReference type="Proteomes" id="UP001638806">
    <property type="component" value="Unassembled WGS sequence"/>
</dbReference>
<protein>
    <submittedName>
        <fullName evidence="1">Uncharacterized protein</fullName>
    </submittedName>
</protein>
<dbReference type="EMBL" id="JBGNUJ010000003">
    <property type="protein sequence ID" value="KAL3961665.1"/>
    <property type="molecule type" value="Genomic_DNA"/>
</dbReference>
<accession>A0ACC4DZ56</accession>
<reference evidence="1" key="1">
    <citation type="submission" date="2024-12" db="EMBL/GenBank/DDBJ databases">
        <title>Comparative genomics and development of molecular markers within Purpureocillium lilacinum and among Purpureocillium species.</title>
        <authorList>
            <person name="Yeh Z.-Y."/>
            <person name="Ni N.-T."/>
            <person name="Lo P.-H."/>
            <person name="Mushyakhwo K."/>
            <person name="Lin C.-F."/>
            <person name="Nai Y.-S."/>
        </authorList>
    </citation>
    <scope>NUCLEOTIDE SEQUENCE</scope>
    <source>
        <strain evidence="1">NCHU-NPUST-175</strain>
    </source>
</reference>
<evidence type="ECO:0000313" key="2">
    <source>
        <dbReference type="Proteomes" id="UP001638806"/>
    </source>
</evidence>
<name>A0ACC4DZ56_PURLI</name>
<comment type="caution">
    <text evidence="1">The sequence shown here is derived from an EMBL/GenBank/DDBJ whole genome shotgun (WGS) entry which is preliminary data.</text>
</comment>
<evidence type="ECO:0000313" key="1">
    <source>
        <dbReference type="EMBL" id="KAL3961665.1"/>
    </source>
</evidence>
<keyword evidence="2" id="KW-1185">Reference proteome</keyword>
<sequence>MPASPPPPPLASSELLPQALPVPARGACALQCRLHLTFVLRNTISVLHAWLERPPLPSSGSSLKIGPSYRTPCRTGATGSPIGNQISPASEMEAGCSVTCRFVLLNQTSVAQVVPTPQREAALVVSIAAPKRQSAKIWSREFEPQV</sequence>
<gene>
    <name evidence="1" type="ORF">ACCO45_003188</name>
</gene>